<reference evidence="12" key="1">
    <citation type="submission" date="2015-04" db="EMBL/GenBank/DDBJ databases">
        <authorList>
            <person name="Syromyatnikov M.Y."/>
            <person name="Popov V.N."/>
        </authorList>
    </citation>
    <scope>NUCLEOTIDE SEQUENCE</scope>
    <source>
        <strain evidence="12">Antioquia</strain>
    </source>
</reference>
<evidence type="ECO:0000313" key="12">
    <source>
        <dbReference type="EMBL" id="AMR70495.1"/>
    </source>
</evidence>
<evidence type="ECO:0000256" key="3">
    <source>
        <dbReference type="ARBA" id="ARBA00007202"/>
    </source>
</evidence>
<feature type="region of interest" description="Disordered" evidence="10">
    <location>
        <begin position="81"/>
        <end position="125"/>
    </location>
</feature>
<protein>
    <recommendedName>
        <fullName evidence="4">Capsid protein</fullName>
    </recommendedName>
    <alternativeName>
        <fullName evidence="9">Coat protein</fullName>
    </alternativeName>
</protein>
<feature type="region of interest" description="Disordered" evidence="10">
    <location>
        <begin position="40"/>
        <end position="65"/>
    </location>
</feature>
<dbReference type="PROSITE" id="PS00418">
    <property type="entry name" value="POTEX_CARLAVIRUS_COAT"/>
    <property type="match status" value="1"/>
</dbReference>
<organism evidence="12">
    <name type="scientific">Potato virus S</name>
    <dbReference type="NCBI Taxonomy" id="12169"/>
    <lineage>
        <taxon>Viruses</taxon>
        <taxon>Riboviria</taxon>
        <taxon>Orthornavirae</taxon>
        <taxon>Kitrinoviricota</taxon>
        <taxon>Alsuviricetes</taxon>
        <taxon>Tymovirales</taxon>
        <taxon>Betaflexiviridae</taxon>
        <taxon>Quinvirinae</taxon>
        <taxon>Carlavirus</taxon>
        <taxon>Carlavirus sigmasolani</taxon>
    </lineage>
</organism>
<evidence type="ECO:0000256" key="1">
    <source>
        <dbReference type="ARBA" id="ARBA00004032"/>
    </source>
</evidence>
<dbReference type="GO" id="GO:0005198">
    <property type="term" value="F:structural molecule activity"/>
    <property type="evidence" value="ECO:0007669"/>
    <property type="project" value="InterPro"/>
</dbReference>
<keyword evidence="8" id="KW-0687">Ribonucleoprotein</keyword>
<keyword evidence="6" id="KW-0167">Capsid protein</keyword>
<dbReference type="GO" id="GO:0019029">
    <property type="term" value="C:helical viral capsid"/>
    <property type="evidence" value="ECO:0007669"/>
    <property type="project" value="UniProtKB-KW"/>
</dbReference>
<evidence type="ECO:0000259" key="11">
    <source>
        <dbReference type="PROSITE" id="PS00418"/>
    </source>
</evidence>
<evidence type="ECO:0000256" key="7">
    <source>
        <dbReference type="ARBA" id="ARBA00022844"/>
    </source>
</evidence>
<reference evidence="12" key="2">
    <citation type="journal article" date="2016" name="Agron Colomb">
        <title>Genome characterization of a Potato virus S (PVS) variant from tuber sprouts of Solanum phureja Juz. et Buk.</title>
        <authorList>
            <person name="Daniela Vallejo C."/>
            <person name="Pablo Andres Gutierrez S."/>
            <person name="Mauricio Marin M."/>
        </authorList>
    </citation>
    <scope>NUCLEOTIDE SEQUENCE</scope>
    <source>
        <strain evidence="12">Antioquia</strain>
    </source>
</reference>
<comment type="function">
    <text evidence="1">Required for genome encapsidation. Forms ribonucleoprotein complexes along with TGB1 helicase and viral RNA.</text>
</comment>
<dbReference type="InterPro" id="IPR013569">
    <property type="entry name" value="Carlavirus_coat_N"/>
</dbReference>
<proteinExistence type="inferred from homology"/>
<dbReference type="Pfam" id="PF00286">
    <property type="entry name" value="Flexi_CP"/>
    <property type="match status" value="1"/>
</dbReference>
<feature type="compositionally biased region" description="Pro residues" evidence="10">
    <location>
        <begin position="98"/>
        <end position="107"/>
    </location>
</feature>
<dbReference type="Pfam" id="PF08358">
    <property type="entry name" value="Flexi_CP_N"/>
    <property type="match status" value="1"/>
</dbReference>
<evidence type="ECO:0000256" key="6">
    <source>
        <dbReference type="ARBA" id="ARBA00022561"/>
    </source>
</evidence>
<evidence type="ECO:0000256" key="4">
    <source>
        <dbReference type="ARBA" id="ARBA00018091"/>
    </source>
</evidence>
<evidence type="ECO:0000256" key="8">
    <source>
        <dbReference type="ARBA" id="ARBA00023274"/>
    </source>
</evidence>
<evidence type="ECO:0000256" key="2">
    <source>
        <dbReference type="ARBA" id="ARBA00004328"/>
    </source>
</evidence>
<dbReference type="EMBL" id="KR152654">
    <property type="protein sequence ID" value="AMR70495.1"/>
    <property type="molecule type" value="Genomic_RNA"/>
</dbReference>
<evidence type="ECO:0000256" key="5">
    <source>
        <dbReference type="ARBA" id="ARBA00022497"/>
    </source>
</evidence>
<evidence type="ECO:0000256" key="9">
    <source>
        <dbReference type="ARBA" id="ARBA00031336"/>
    </source>
</evidence>
<evidence type="ECO:0000256" key="10">
    <source>
        <dbReference type="SAM" id="MobiDB-lite"/>
    </source>
</evidence>
<dbReference type="GO" id="GO:1990904">
    <property type="term" value="C:ribonucleoprotein complex"/>
    <property type="evidence" value="ECO:0007669"/>
    <property type="project" value="UniProtKB-KW"/>
</dbReference>
<accession>A0A218KFG0</accession>
<dbReference type="InterPro" id="IPR000052">
    <property type="entry name" value="Pltvir_coat"/>
</dbReference>
<keyword evidence="7" id="KW-0946">Virion</keyword>
<comment type="similarity">
    <text evidence="3">Belongs to the potexviruses coat protein family.</text>
</comment>
<sequence>MLNVAQDAIGCTVLDSILFGICSKLVRSEARKHKLRSADHWGIGPAGQLRTHKRPSGGSSNVEAIKAPLGSQVRVRINYLTNRMPPKPDPSSSGEAPPAMPPAPPPRFAEEHKASSTEGSGQNEEAMLEQRLIRLIGLMAAKRHNSTLSNISFEIGRPALEPTPEMRRNPENPYSRFSIDELFKMEIRSVSNNMANTEQMAQITADIAGLGVPTEHVAGVILKVVIMCASVSSSVYLDPAGTVEFPTGAVPLDSIIAIMKNRAGLRKVCRLYAPVVWNYMLVQNRPPSDWQAMGFQWNARFAAFDTFDYVTNGAAIQPVEGLIRRPTPEETIAHNAHKSMAIDKSNRNERLANTNVEYTGGMLGAEIVRNHRNANNQ</sequence>
<comment type="subcellular location">
    <subcellularLocation>
        <location evidence="2">Virion</location>
    </subcellularLocation>
</comment>
<feature type="domain" description="Potexviruses and carlaviruses coat protein" evidence="11">
    <location>
        <begin position="300"/>
        <end position="315"/>
    </location>
</feature>
<dbReference type="PRINTS" id="PR00232">
    <property type="entry name" value="POTXCARLCOAT"/>
</dbReference>
<keyword evidence="5" id="KW-1139">Helical capsid protein</keyword>
<name>A0A218KFG0_9VIRU</name>